<evidence type="ECO:0000256" key="16">
    <source>
        <dbReference type="ARBA" id="ARBA00029570"/>
    </source>
</evidence>
<dbReference type="GO" id="GO:0008820">
    <property type="term" value="F:cobinamide phosphate guanylyltransferase activity"/>
    <property type="evidence" value="ECO:0007669"/>
    <property type="project" value="UniProtKB-EC"/>
</dbReference>
<protein>
    <recommendedName>
        <fullName evidence="16">Adenosylcobinamide kinase</fullName>
        <ecNumber evidence="8">2.7.1.156</ecNumber>
        <ecNumber evidence="9">2.7.7.62</ecNumber>
    </recommendedName>
    <alternativeName>
        <fullName evidence="17">Adenosylcobinamide-phosphate guanylyltransferase</fullName>
    </alternativeName>
</protein>
<name>A0A095B2U7_9PROT</name>
<evidence type="ECO:0000256" key="1">
    <source>
        <dbReference type="ARBA" id="ARBA00000312"/>
    </source>
</evidence>
<keyword evidence="19" id="KW-0548">Nucleotidyltransferase</keyword>
<dbReference type="AlphaFoldDB" id="A0A095B2U7"/>
<dbReference type="GO" id="GO:0005525">
    <property type="term" value="F:GTP binding"/>
    <property type="evidence" value="ECO:0007669"/>
    <property type="project" value="UniProtKB-KW"/>
</dbReference>
<dbReference type="SUPFAM" id="SSF52540">
    <property type="entry name" value="P-loop containing nucleoside triphosphate hydrolases"/>
    <property type="match status" value="1"/>
</dbReference>
<dbReference type="NCBIfam" id="NF004469">
    <property type="entry name" value="PRK05800.1"/>
    <property type="match status" value="1"/>
</dbReference>
<evidence type="ECO:0000256" key="7">
    <source>
        <dbReference type="ARBA" id="ARBA00007490"/>
    </source>
</evidence>
<dbReference type="GeneID" id="89477629"/>
<dbReference type="GO" id="GO:0009236">
    <property type="term" value="P:cobalamin biosynthetic process"/>
    <property type="evidence" value="ECO:0007669"/>
    <property type="project" value="UniProtKB-UniPathway"/>
</dbReference>
<evidence type="ECO:0000256" key="12">
    <source>
        <dbReference type="ARBA" id="ARBA00022741"/>
    </source>
</evidence>
<evidence type="ECO:0000256" key="3">
    <source>
        <dbReference type="ARBA" id="ARBA00001522"/>
    </source>
</evidence>
<evidence type="ECO:0000256" key="6">
    <source>
        <dbReference type="ARBA" id="ARBA00005159"/>
    </source>
</evidence>
<dbReference type="GO" id="GO:0005524">
    <property type="term" value="F:ATP binding"/>
    <property type="evidence" value="ECO:0007669"/>
    <property type="project" value="UniProtKB-KW"/>
</dbReference>
<keyword evidence="20" id="KW-1185">Reference proteome</keyword>
<comment type="pathway">
    <text evidence="5">Cofactor biosynthesis; adenosylcobalamin biosynthesis; adenosylcobalamin from cob(II)yrinate a,c-diamide: step 6/7.</text>
</comment>
<evidence type="ECO:0000256" key="9">
    <source>
        <dbReference type="ARBA" id="ARBA00012523"/>
    </source>
</evidence>
<comment type="caution">
    <text evidence="19">The sequence shown here is derived from an EMBL/GenBank/DDBJ whole genome shotgun (WGS) entry which is preliminary data.</text>
</comment>
<dbReference type="Gene3D" id="3.40.50.300">
    <property type="entry name" value="P-loop containing nucleotide triphosphate hydrolases"/>
    <property type="match status" value="1"/>
</dbReference>
<evidence type="ECO:0000256" key="10">
    <source>
        <dbReference type="ARBA" id="ARBA00022573"/>
    </source>
</evidence>
<evidence type="ECO:0000256" key="8">
    <source>
        <dbReference type="ARBA" id="ARBA00012016"/>
    </source>
</evidence>
<reference evidence="19 20" key="1">
    <citation type="submission" date="2014-06" db="EMBL/GenBank/DDBJ databases">
        <title>Functional and comparative genomic analyses of the Drosophila gut microbiota identify candidate symbiosis factors.</title>
        <authorList>
            <person name="Newell P.D."/>
            <person name="Chaston J.M."/>
            <person name="Douglas A.E."/>
        </authorList>
    </citation>
    <scope>NUCLEOTIDE SEQUENCE [LARGE SCALE GENOMIC DNA]</scope>
    <source>
        <strain evidence="19 20">DmCS_006</strain>
    </source>
</reference>
<accession>A0A095B2U7</accession>
<evidence type="ECO:0000313" key="19">
    <source>
        <dbReference type="EMBL" id="KGB23238.1"/>
    </source>
</evidence>
<gene>
    <name evidence="19" type="ORF">AtDm6_1673</name>
</gene>
<organism evidence="19 20">
    <name type="scientific">Acetobacter tropicalis</name>
    <dbReference type="NCBI Taxonomy" id="104102"/>
    <lineage>
        <taxon>Bacteria</taxon>
        <taxon>Pseudomonadati</taxon>
        <taxon>Pseudomonadota</taxon>
        <taxon>Alphaproteobacteria</taxon>
        <taxon>Acetobacterales</taxon>
        <taxon>Acetobacteraceae</taxon>
        <taxon>Acetobacter</taxon>
    </lineage>
</organism>
<dbReference type="InterPro" id="IPR027417">
    <property type="entry name" value="P-loop_NTPase"/>
</dbReference>
<dbReference type="EC" id="2.7.7.62" evidence="9"/>
<evidence type="ECO:0000256" key="14">
    <source>
        <dbReference type="ARBA" id="ARBA00022840"/>
    </source>
</evidence>
<evidence type="ECO:0000256" key="2">
    <source>
        <dbReference type="ARBA" id="ARBA00000711"/>
    </source>
</evidence>
<dbReference type="EC" id="2.7.1.156" evidence="8"/>
<evidence type="ECO:0000256" key="13">
    <source>
        <dbReference type="ARBA" id="ARBA00022777"/>
    </source>
</evidence>
<evidence type="ECO:0000256" key="15">
    <source>
        <dbReference type="ARBA" id="ARBA00023134"/>
    </source>
</evidence>
<keyword evidence="12" id="KW-0547">Nucleotide-binding</keyword>
<dbReference type="GO" id="GO:0043752">
    <property type="term" value="F:adenosylcobinamide kinase activity"/>
    <property type="evidence" value="ECO:0007669"/>
    <property type="project" value="UniProtKB-EC"/>
</dbReference>
<keyword evidence="13" id="KW-0418">Kinase</keyword>
<keyword evidence="11 19" id="KW-0808">Transferase</keyword>
<dbReference type="CDD" id="cd00544">
    <property type="entry name" value="CobU"/>
    <property type="match status" value="1"/>
</dbReference>
<dbReference type="RefSeq" id="WP_231551666.1">
    <property type="nucleotide sequence ID" value="NZ_JACAOJ010000007.1"/>
</dbReference>
<feature type="region of interest" description="Disordered" evidence="18">
    <location>
        <begin position="1"/>
        <end position="40"/>
    </location>
</feature>
<dbReference type="EMBL" id="JOKM01000062">
    <property type="protein sequence ID" value="KGB23238.1"/>
    <property type="molecule type" value="Genomic_DNA"/>
</dbReference>
<comment type="pathway">
    <text evidence="6">Cofactor biosynthesis; adenosylcobalamin biosynthesis; adenosylcobalamin from cob(II)yrinate a,c-diamide: step 5/7.</text>
</comment>
<dbReference type="STRING" id="104102.AtDm6_1673"/>
<keyword evidence="15" id="KW-0342">GTP-binding</keyword>
<dbReference type="PANTHER" id="PTHR34848">
    <property type="match status" value="1"/>
</dbReference>
<dbReference type="InterPro" id="IPR003203">
    <property type="entry name" value="CobU/CobP"/>
</dbReference>
<comment type="catalytic activity">
    <reaction evidence="2">
        <text>adenosylcob(III)inamide phosphate + GTP + H(+) = adenosylcob(III)inamide-GDP + diphosphate</text>
        <dbReference type="Rhea" id="RHEA:22712"/>
        <dbReference type="ChEBI" id="CHEBI:15378"/>
        <dbReference type="ChEBI" id="CHEBI:33019"/>
        <dbReference type="ChEBI" id="CHEBI:37565"/>
        <dbReference type="ChEBI" id="CHEBI:58502"/>
        <dbReference type="ChEBI" id="CHEBI:60487"/>
        <dbReference type="EC" id="2.7.7.62"/>
    </reaction>
</comment>
<dbReference type="Proteomes" id="UP000029448">
    <property type="component" value="Unassembled WGS sequence"/>
</dbReference>
<evidence type="ECO:0000256" key="17">
    <source>
        <dbReference type="ARBA" id="ARBA00030571"/>
    </source>
</evidence>
<proteinExistence type="inferred from homology"/>
<keyword evidence="14" id="KW-0067">ATP-binding</keyword>
<evidence type="ECO:0000256" key="4">
    <source>
        <dbReference type="ARBA" id="ARBA00003889"/>
    </source>
</evidence>
<dbReference type="Pfam" id="PF02283">
    <property type="entry name" value="CobU"/>
    <property type="match status" value="1"/>
</dbReference>
<sequence length="216" mass="23187">MNTLRLKADPGMPSASQTMPEEESSASPAPDVAEQPAQEKGGLRAATLVLGGARSGKSRHAEALITALPAPWVYLATGRAFDAEMQERIDHHKTGRAEGWITVEEPVDVAHVLRAHATQPLLLDCLTLWLTNLLLEEHDIPAATQNLLAALGERQAPTVLVGNEVGLGIVPENKLARRFRDEAGFLHQTLAAQVGRVLFVAAGLPLVLKETPRDEG</sequence>
<evidence type="ECO:0000256" key="18">
    <source>
        <dbReference type="SAM" id="MobiDB-lite"/>
    </source>
</evidence>
<comment type="function">
    <text evidence="4">Catalyzes ATP-dependent phosphorylation of adenosylcobinamide and addition of GMP to adenosylcobinamide phosphate.</text>
</comment>
<evidence type="ECO:0000313" key="20">
    <source>
        <dbReference type="Proteomes" id="UP000029448"/>
    </source>
</evidence>
<dbReference type="UniPathway" id="UPA00148">
    <property type="reaction ID" value="UER00236"/>
</dbReference>
<dbReference type="PANTHER" id="PTHR34848:SF1">
    <property type="entry name" value="BIFUNCTIONAL ADENOSYLCOBALAMIN BIOSYNTHESIS PROTEIN COBU"/>
    <property type="match status" value="1"/>
</dbReference>
<comment type="catalytic activity">
    <reaction evidence="1">
        <text>adenosylcob(III)inamide + ATP = adenosylcob(III)inamide phosphate + ADP + H(+)</text>
        <dbReference type="Rhea" id="RHEA:15769"/>
        <dbReference type="ChEBI" id="CHEBI:2480"/>
        <dbReference type="ChEBI" id="CHEBI:15378"/>
        <dbReference type="ChEBI" id="CHEBI:30616"/>
        <dbReference type="ChEBI" id="CHEBI:58502"/>
        <dbReference type="ChEBI" id="CHEBI:456216"/>
        <dbReference type="EC" id="2.7.1.156"/>
    </reaction>
</comment>
<comment type="similarity">
    <text evidence="7">Belongs to the CobU/CobP family.</text>
</comment>
<keyword evidence="10" id="KW-0169">Cobalamin biosynthesis</keyword>
<dbReference type="PATRIC" id="fig|104102.7.peg.1654"/>
<evidence type="ECO:0000256" key="11">
    <source>
        <dbReference type="ARBA" id="ARBA00022679"/>
    </source>
</evidence>
<evidence type="ECO:0000256" key="5">
    <source>
        <dbReference type="ARBA" id="ARBA00004692"/>
    </source>
</evidence>
<comment type="catalytic activity">
    <reaction evidence="3">
        <text>adenosylcob(III)inamide + GTP = adenosylcob(III)inamide phosphate + GDP + H(+)</text>
        <dbReference type="Rhea" id="RHEA:15765"/>
        <dbReference type="ChEBI" id="CHEBI:2480"/>
        <dbReference type="ChEBI" id="CHEBI:15378"/>
        <dbReference type="ChEBI" id="CHEBI:37565"/>
        <dbReference type="ChEBI" id="CHEBI:58189"/>
        <dbReference type="ChEBI" id="CHEBI:58502"/>
        <dbReference type="EC" id="2.7.1.156"/>
    </reaction>
</comment>